<sequence>MFSMRLTFFLLGIWTVLGCVLANPVNEDPAAAATLDDVADLGGQEAKEGDRPARWLSGGWGGGWNTGWGGGWSGSWNGGWNGGWNSGWSNSYSPWRSSYSSYWW</sequence>
<evidence type="ECO:0000256" key="2">
    <source>
        <dbReference type="SAM" id="SignalP"/>
    </source>
</evidence>
<feature type="chain" id="PRO_5005321338" evidence="2">
    <location>
        <begin position="23"/>
        <end position="104"/>
    </location>
</feature>
<dbReference type="Proteomes" id="UP000035880">
    <property type="component" value="Chromosome 2R"/>
</dbReference>
<dbReference type="EMBL" id="CM002911">
    <property type="protein sequence ID" value="KMY92933.1"/>
    <property type="molecule type" value="Genomic_DNA"/>
</dbReference>
<dbReference type="PROSITE" id="PS51257">
    <property type="entry name" value="PROKAR_LIPOPROTEIN"/>
    <property type="match status" value="1"/>
</dbReference>
<keyword evidence="2" id="KW-0732">Signal</keyword>
<evidence type="ECO:0000256" key="1">
    <source>
        <dbReference type="SAM" id="MobiDB-lite"/>
    </source>
</evidence>
<name>A0A0J9RA68_DROSI</name>
<proteinExistence type="predicted"/>
<feature type="signal peptide" evidence="2">
    <location>
        <begin position="1"/>
        <end position="22"/>
    </location>
</feature>
<feature type="region of interest" description="Disordered" evidence="1">
    <location>
        <begin position="85"/>
        <end position="104"/>
    </location>
</feature>
<accession>A0A0J9RA68</accession>
<feature type="compositionally biased region" description="Low complexity" evidence="1">
    <location>
        <begin position="86"/>
        <end position="104"/>
    </location>
</feature>
<dbReference type="AlphaFoldDB" id="A0A0J9RA68"/>
<organism evidence="3">
    <name type="scientific">Drosophila simulans</name>
    <name type="common">Fruit fly</name>
    <dbReference type="NCBI Taxonomy" id="7240"/>
    <lineage>
        <taxon>Eukaryota</taxon>
        <taxon>Metazoa</taxon>
        <taxon>Ecdysozoa</taxon>
        <taxon>Arthropoda</taxon>
        <taxon>Hexapoda</taxon>
        <taxon>Insecta</taxon>
        <taxon>Pterygota</taxon>
        <taxon>Neoptera</taxon>
        <taxon>Endopterygota</taxon>
        <taxon>Diptera</taxon>
        <taxon>Brachycera</taxon>
        <taxon>Muscomorpha</taxon>
        <taxon>Ephydroidea</taxon>
        <taxon>Drosophilidae</taxon>
        <taxon>Drosophila</taxon>
        <taxon>Sophophora</taxon>
    </lineage>
</organism>
<evidence type="ECO:0000313" key="3">
    <source>
        <dbReference type="EMBL" id="KMY92933.1"/>
    </source>
</evidence>
<reference evidence="3" key="1">
    <citation type="journal article" date="2013" name="Genome Res.">
        <title>A second-generation assembly of the Drosophila simulans genome provides new insights into patterns of lineage-specific divergence.</title>
        <authorList>
            <person name="Hu T.T."/>
            <person name="Eisen M.B."/>
            <person name="Thornton K.R."/>
            <person name="Andolfatto P."/>
        </authorList>
    </citation>
    <scope>NUCLEOTIDE SEQUENCE [LARGE SCALE GENOMIC DNA]</scope>
    <source>
        <strain evidence="3">W501</strain>
    </source>
</reference>
<dbReference type="Bgee" id="FBgn0269184">
    <property type="expression patterns" value="Expressed in adult organism"/>
</dbReference>
<protein>
    <submittedName>
        <fullName evidence="3">Uncharacterized protein</fullName>
    </submittedName>
</protein>
<reference evidence="3" key="2">
    <citation type="submission" date="2014-06" db="EMBL/GenBank/DDBJ databases">
        <authorList>
            <person name="Hu T."/>
            <person name="Eisen M.B."/>
            <person name="Thornton K.R."/>
            <person name="Andolfatto P."/>
        </authorList>
    </citation>
    <scope>NUCLEOTIDE SEQUENCE</scope>
    <source>
        <strain evidence="3">W501</strain>
    </source>
</reference>
<reference evidence="3" key="3">
    <citation type="submission" date="2015-04" db="EMBL/GenBank/DDBJ databases">
        <authorList>
            <consortium name="FlyBase"/>
        </authorList>
    </citation>
    <scope>NUCLEOTIDE SEQUENCE</scope>
    <source>
        <strain evidence="3">W501</strain>
    </source>
</reference>
<dbReference type="KEGG" id="dsi:Dsimw501_GD27894"/>
<gene>
    <name evidence="3" type="primary">Dsim\GD27894</name>
    <name evidence="3" type="ORF">Dsimw501_GD27894</name>
</gene>